<gene>
    <name evidence="3" type="ORF">ACFOY2_32160</name>
</gene>
<dbReference type="InterPro" id="IPR036513">
    <property type="entry name" value="STAS_dom_sf"/>
</dbReference>
<dbReference type="InterPro" id="IPR002645">
    <property type="entry name" value="STAS_dom"/>
</dbReference>
<evidence type="ECO:0000259" key="2">
    <source>
        <dbReference type="PROSITE" id="PS50801"/>
    </source>
</evidence>
<dbReference type="EMBL" id="JBHSBI010000018">
    <property type="protein sequence ID" value="MFC4011925.1"/>
    <property type="molecule type" value="Genomic_DNA"/>
</dbReference>
<evidence type="ECO:0000256" key="1">
    <source>
        <dbReference type="SAM" id="MobiDB-lite"/>
    </source>
</evidence>
<dbReference type="Proteomes" id="UP001595851">
    <property type="component" value="Unassembled WGS sequence"/>
</dbReference>
<protein>
    <submittedName>
        <fullName evidence="3">STAS domain-containing protein</fullName>
    </submittedName>
</protein>
<feature type="domain" description="STAS" evidence="2">
    <location>
        <begin position="13"/>
        <end position="115"/>
    </location>
</feature>
<dbReference type="PROSITE" id="PS50801">
    <property type="entry name" value="STAS"/>
    <property type="match status" value="1"/>
</dbReference>
<feature type="region of interest" description="Disordered" evidence="1">
    <location>
        <begin position="123"/>
        <end position="156"/>
    </location>
</feature>
<dbReference type="SUPFAM" id="SSF52091">
    <property type="entry name" value="SpoIIaa-like"/>
    <property type="match status" value="1"/>
</dbReference>
<evidence type="ECO:0000313" key="4">
    <source>
        <dbReference type="Proteomes" id="UP001595851"/>
    </source>
</evidence>
<reference evidence="4" key="1">
    <citation type="journal article" date="2019" name="Int. J. Syst. Evol. Microbiol.">
        <title>The Global Catalogue of Microorganisms (GCM) 10K type strain sequencing project: providing services to taxonomists for standard genome sequencing and annotation.</title>
        <authorList>
            <consortium name="The Broad Institute Genomics Platform"/>
            <consortium name="The Broad Institute Genome Sequencing Center for Infectious Disease"/>
            <person name="Wu L."/>
            <person name="Ma J."/>
        </authorList>
    </citation>
    <scope>NUCLEOTIDE SEQUENCE [LARGE SCALE GENOMIC DNA]</scope>
    <source>
        <strain evidence="4">TBRC 1276</strain>
    </source>
</reference>
<evidence type="ECO:0000313" key="3">
    <source>
        <dbReference type="EMBL" id="MFC4011925.1"/>
    </source>
</evidence>
<dbReference type="Gene3D" id="3.30.750.24">
    <property type="entry name" value="STAS domain"/>
    <property type="match status" value="1"/>
</dbReference>
<organism evidence="3 4">
    <name type="scientific">Nonomuraea purpurea</name>
    <dbReference type="NCBI Taxonomy" id="1849276"/>
    <lineage>
        <taxon>Bacteria</taxon>
        <taxon>Bacillati</taxon>
        <taxon>Actinomycetota</taxon>
        <taxon>Actinomycetes</taxon>
        <taxon>Streptosporangiales</taxon>
        <taxon>Streptosporangiaceae</taxon>
        <taxon>Nonomuraea</taxon>
    </lineage>
</organism>
<comment type="caution">
    <text evidence="3">The sequence shown here is derived from an EMBL/GenBank/DDBJ whole genome shotgun (WGS) entry which is preliminary data.</text>
</comment>
<dbReference type="InterPro" id="IPR058548">
    <property type="entry name" value="MlaB-like_STAS"/>
</dbReference>
<keyword evidence="4" id="KW-1185">Reference proteome</keyword>
<dbReference type="Pfam" id="PF13466">
    <property type="entry name" value="STAS_2"/>
    <property type="match status" value="1"/>
</dbReference>
<sequence>MRLSVRLVPVGASTLVIALTGELDSTTGPVLAAFLDPLPASAVKYVIVAAGDLRFCDLNGLAQFAETHRAMQAKGGYLAVAEPQPPLRRLIALVTEQAPGSIPVYTSMPEALVGTDVEIYETTGPPTPVGRHLPRLRPPAGGRTRRRPPPRAEREEAELPPIIHQARTLRAQIAQQQQTMALRLDTAHQARTALDSTRRRCGDSLQAMRVNLVRARSAMDGRPTRPQQVAELDEP</sequence>
<dbReference type="CDD" id="cd07043">
    <property type="entry name" value="STAS_anti-anti-sigma_factors"/>
    <property type="match status" value="1"/>
</dbReference>
<name>A0ABV8GFY5_9ACTN</name>
<feature type="region of interest" description="Disordered" evidence="1">
    <location>
        <begin position="216"/>
        <end position="235"/>
    </location>
</feature>
<proteinExistence type="predicted"/>
<accession>A0ABV8GFY5</accession>
<dbReference type="RefSeq" id="WP_379531906.1">
    <property type="nucleotide sequence ID" value="NZ_JBHSBI010000018.1"/>
</dbReference>